<sequence length="132" mass="13833">MAQPSPELPRRPRPAPDAGPGAGNPVQLACAAYRRGQGAGCLYRCRRPVPGSAVPRCRRRRGRGQQPGSHRQPEEQPGNPPLPARAGGAERCPALSAGRGEAAVRRGLPRPAVPSGFAAENLRVAGKRRLAG</sequence>
<feature type="region of interest" description="Disordered" evidence="1">
    <location>
        <begin position="1"/>
        <end position="25"/>
    </location>
</feature>
<feature type="region of interest" description="Disordered" evidence="1">
    <location>
        <begin position="49"/>
        <end position="118"/>
    </location>
</feature>
<accession>A0A1R3L0S3</accession>
<gene>
    <name evidence="2" type="ORF">COLO4_02538</name>
</gene>
<evidence type="ECO:0000313" key="2">
    <source>
        <dbReference type="EMBL" id="OMP12946.1"/>
    </source>
</evidence>
<feature type="compositionally biased region" description="Low complexity" evidence="1">
    <location>
        <begin position="16"/>
        <end position="25"/>
    </location>
</feature>
<organism evidence="2 3">
    <name type="scientific">Corchorus olitorius</name>
    <dbReference type="NCBI Taxonomy" id="93759"/>
    <lineage>
        <taxon>Eukaryota</taxon>
        <taxon>Viridiplantae</taxon>
        <taxon>Streptophyta</taxon>
        <taxon>Embryophyta</taxon>
        <taxon>Tracheophyta</taxon>
        <taxon>Spermatophyta</taxon>
        <taxon>Magnoliopsida</taxon>
        <taxon>eudicotyledons</taxon>
        <taxon>Gunneridae</taxon>
        <taxon>Pentapetalae</taxon>
        <taxon>rosids</taxon>
        <taxon>malvids</taxon>
        <taxon>Malvales</taxon>
        <taxon>Malvaceae</taxon>
        <taxon>Grewioideae</taxon>
        <taxon>Apeibeae</taxon>
        <taxon>Corchorus</taxon>
    </lineage>
</organism>
<dbReference type="Proteomes" id="UP000187203">
    <property type="component" value="Unassembled WGS sequence"/>
</dbReference>
<comment type="caution">
    <text evidence="2">The sequence shown here is derived from an EMBL/GenBank/DDBJ whole genome shotgun (WGS) entry which is preliminary data.</text>
</comment>
<reference evidence="3" key="1">
    <citation type="submission" date="2013-09" db="EMBL/GenBank/DDBJ databases">
        <title>Corchorus olitorius genome sequencing.</title>
        <authorList>
            <person name="Alam M."/>
            <person name="Haque M.S."/>
            <person name="Islam M.S."/>
            <person name="Emdad E.M."/>
            <person name="Islam M.M."/>
            <person name="Ahmed B."/>
            <person name="Halim A."/>
            <person name="Hossen Q.M.M."/>
            <person name="Hossain M.Z."/>
            <person name="Ahmed R."/>
            <person name="Khan M.M."/>
            <person name="Islam R."/>
            <person name="Rashid M.M."/>
            <person name="Khan S.A."/>
            <person name="Rahman M.S."/>
            <person name="Alam M."/>
            <person name="Yahiya A.S."/>
            <person name="Khan M.S."/>
            <person name="Azam M.S."/>
            <person name="Haque T."/>
            <person name="Lashkar M.Z.H."/>
            <person name="Akhand A.I."/>
            <person name="Morshed G."/>
            <person name="Roy S."/>
            <person name="Uddin K.S."/>
            <person name="Rabeya T."/>
            <person name="Hossain A.S."/>
            <person name="Chowdhury A."/>
            <person name="Snigdha A.R."/>
            <person name="Mortoza M.S."/>
            <person name="Matin S.A."/>
            <person name="Hoque S.M.E."/>
            <person name="Islam M.K."/>
            <person name="Roy D.K."/>
            <person name="Haider R."/>
            <person name="Moosa M.M."/>
            <person name="Elias S.M."/>
            <person name="Hasan A.M."/>
            <person name="Jahan S."/>
            <person name="Shafiuddin M."/>
            <person name="Mahmood N."/>
            <person name="Shommy N.S."/>
        </authorList>
    </citation>
    <scope>NUCLEOTIDE SEQUENCE [LARGE SCALE GENOMIC DNA]</scope>
    <source>
        <strain evidence="3">cv. O-4</strain>
    </source>
</reference>
<evidence type="ECO:0000313" key="3">
    <source>
        <dbReference type="Proteomes" id="UP000187203"/>
    </source>
</evidence>
<dbReference type="EMBL" id="AWUE01005563">
    <property type="protein sequence ID" value="OMP12946.1"/>
    <property type="molecule type" value="Genomic_DNA"/>
</dbReference>
<proteinExistence type="predicted"/>
<keyword evidence="3" id="KW-1185">Reference proteome</keyword>
<protein>
    <submittedName>
        <fullName evidence="2">Protein piccolo-like protein</fullName>
    </submittedName>
</protein>
<dbReference type="AlphaFoldDB" id="A0A1R3L0S3"/>
<evidence type="ECO:0000256" key="1">
    <source>
        <dbReference type="SAM" id="MobiDB-lite"/>
    </source>
</evidence>
<name>A0A1R3L0S3_9ROSI</name>